<dbReference type="RefSeq" id="WP_078320441.1">
    <property type="nucleotide sequence ID" value="NZ_FXTS01000008.1"/>
</dbReference>
<gene>
    <name evidence="4" type="ORF">BTA35_0214015</name>
</gene>
<dbReference type="PANTHER" id="PTHR42943:SF2">
    <property type="entry name" value="GLUTATHIONE S-TRANSFERASE KAPPA 1"/>
    <property type="match status" value="1"/>
</dbReference>
<dbReference type="Pfam" id="PF01323">
    <property type="entry name" value="DSBA"/>
    <property type="match status" value="1"/>
</dbReference>
<dbReference type="EC" id="5.99.1.4" evidence="1"/>
<dbReference type="InterPro" id="IPR051924">
    <property type="entry name" value="GST_Kappa/NadH"/>
</dbReference>
<keyword evidence="1" id="KW-0413">Isomerase</keyword>
<comment type="catalytic activity">
    <reaction evidence="1">
        <text>2-hydroxychromene-2-carboxylate = (3E)-4-(2-hydroxyphenyl)-2-oxobut-3-enoate</text>
        <dbReference type="Rhea" id="RHEA:27401"/>
        <dbReference type="ChEBI" id="CHEBI:59350"/>
        <dbReference type="ChEBI" id="CHEBI:59353"/>
        <dbReference type="EC" id="5.99.1.4"/>
    </reaction>
</comment>
<dbReference type="EMBL" id="MTSD02000007">
    <property type="protein sequence ID" value="OOV86327.1"/>
    <property type="molecule type" value="Genomic_DNA"/>
</dbReference>
<comment type="similarity">
    <text evidence="1">Belongs to the GST superfamily. NadH family.</text>
</comment>
<dbReference type="SUPFAM" id="SSF52833">
    <property type="entry name" value="Thioredoxin-like"/>
    <property type="match status" value="1"/>
</dbReference>
<dbReference type="CDD" id="cd03022">
    <property type="entry name" value="DsbA_HCCA_Iso"/>
    <property type="match status" value="1"/>
</dbReference>
<accession>A0A1T1H9E4</accession>
<protein>
    <recommendedName>
        <fullName evidence="1">2-hydroxychromene-2-carboxylate isomerase</fullName>
        <ecNumber evidence="1">5.99.1.4</ecNumber>
    </recommendedName>
</protein>
<name>A0A1T1H9E4_OCELI</name>
<dbReference type="InterPro" id="IPR044087">
    <property type="entry name" value="NahD-like"/>
</dbReference>
<dbReference type="STRING" id="966.BTA35_0214015"/>
<organism evidence="4 5">
    <name type="scientific">Oceanospirillum linum</name>
    <dbReference type="NCBI Taxonomy" id="966"/>
    <lineage>
        <taxon>Bacteria</taxon>
        <taxon>Pseudomonadati</taxon>
        <taxon>Pseudomonadota</taxon>
        <taxon>Gammaproteobacteria</taxon>
        <taxon>Oceanospirillales</taxon>
        <taxon>Oceanospirillaceae</taxon>
        <taxon>Oceanospirillum</taxon>
    </lineage>
</organism>
<keyword evidence="5" id="KW-1185">Reference proteome</keyword>
<comment type="caution">
    <text evidence="4">The sequence shown here is derived from an EMBL/GenBank/DDBJ whole genome shotgun (WGS) entry which is preliminary data.</text>
</comment>
<dbReference type="InterPro" id="IPR001853">
    <property type="entry name" value="DSBA-like_thioredoxin_dom"/>
</dbReference>
<dbReference type="GO" id="GO:0004602">
    <property type="term" value="F:glutathione peroxidase activity"/>
    <property type="evidence" value="ECO:0007669"/>
    <property type="project" value="TreeGrafter"/>
</dbReference>
<evidence type="ECO:0000313" key="5">
    <source>
        <dbReference type="Proteomes" id="UP000190064"/>
    </source>
</evidence>
<sequence length="190" mass="21643">MTKQVEFFYDIVSPYSYLAAVQLEELEREAGCEVIWQPLFLPGLFKLTGNQPPQVMAEKKTYLFDQDLPRMARYLQVPYNMPASFPCNTVYVMRALMSLPNKLRAEKSLALYELFWGEGQDIINDDTILSLLGQDALDYAKSEEGKAALMDNTQRAADKGAFGAPTLFVNDETFFGCDRILQLKYHLQIS</sequence>
<dbReference type="PIRSF" id="PIRSF006386">
    <property type="entry name" value="HCCAis_GSTk"/>
    <property type="match status" value="1"/>
</dbReference>
<evidence type="ECO:0000256" key="2">
    <source>
        <dbReference type="PIRSR" id="PIRSR006386-1"/>
    </source>
</evidence>
<dbReference type="Gene3D" id="3.40.30.10">
    <property type="entry name" value="Glutaredoxin"/>
    <property type="match status" value="1"/>
</dbReference>
<evidence type="ECO:0000259" key="3">
    <source>
        <dbReference type="Pfam" id="PF01323"/>
    </source>
</evidence>
<dbReference type="AlphaFoldDB" id="A0A1T1H9E4"/>
<reference evidence="4" key="1">
    <citation type="submission" date="2017-02" db="EMBL/GenBank/DDBJ databases">
        <title>Draft Genome Sequence of the Salt Water Bacterium Oceanospirillum linum ATCC 11336.</title>
        <authorList>
            <person name="Trachtenberg A.M."/>
            <person name="Carney J.G."/>
            <person name="Linnane J.D."/>
            <person name="Rheaume B.A."/>
            <person name="Pitts N.L."/>
            <person name="Mykles D.L."/>
            <person name="Maclea K.S."/>
        </authorList>
    </citation>
    <scope>NUCLEOTIDE SEQUENCE [LARGE SCALE GENOMIC DNA]</scope>
    <source>
        <strain evidence="4">ATCC 11336</strain>
    </source>
</reference>
<proteinExistence type="inferred from homology"/>
<feature type="active site" description="Nucleophile" evidence="2">
    <location>
        <position position="13"/>
    </location>
</feature>
<dbReference type="GO" id="GO:1901170">
    <property type="term" value="P:naphthalene catabolic process"/>
    <property type="evidence" value="ECO:0007669"/>
    <property type="project" value="InterPro"/>
</dbReference>
<dbReference type="InterPro" id="IPR036249">
    <property type="entry name" value="Thioredoxin-like_sf"/>
</dbReference>
<dbReference type="PANTHER" id="PTHR42943">
    <property type="entry name" value="GLUTATHIONE S-TRANSFERASE KAPPA"/>
    <property type="match status" value="1"/>
</dbReference>
<dbReference type="GO" id="GO:0018845">
    <property type="term" value="F:2-hydroxychromene-2-carboxylate isomerase activity"/>
    <property type="evidence" value="ECO:0007669"/>
    <property type="project" value="UniProtKB-UniRule"/>
</dbReference>
<dbReference type="Proteomes" id="UP000190064">
    <property type="component" value="Unassembled WGS sequence"/>
</dbReference>
<feature type="domain" description="DSBA-like thioredoxin" evidence="3">
    <location>
        <begin position="4"/>
        <end position="188"/>
    </location>
</feature>
<evidence type="ECO:0000313" key="4">
    <source>
        <dbReference type="EMBL" id="OOV86327.1"/>
    </source>
</evidence>
<evidence type="ECO:0000256" key="1">
    <source>
        <dbReference type="PIRNR" id="PIRNR006386"/>
    </source>
</evidence>
<dbReference type="GO" id="GO:0006749">
    <property type="term" value="P:glutathione metabolic process"/>
    <property type="evidence" value="ECO:0007669"/>
    <property type="project" value="TreeGrafter"/>
</dbReference>
<dbReference type="InterPro" id="IPR014440">
    <property type="entry name" value="HCCAis_GSTk"/>
</dbReference>
<dbReference type="GO" id="GO:0004364">
    <property type="term" value="F:glutathione transferase activity"/>
    <property type="evidence" value="ECO:0007669"/>
    <property type="project" value="TreeGrafter"/>
</dbReference>